<dbReference type="EMBL" id="MN033387">
    <property type="protein sequence ID" value="QDH87458.1"/>
    <property type="molecule type" value="Genomic_RNA"/>
</dbReference>
<feature type="non-terminal residue" evidence="1">
    <location>
        <position position="1"/>
    </location>
</feature>
<organism evidence="1">
    <name type="scientific">Leviviridae sp</name>
    <dbReference type="NCBI Taxonomy" id="2027243"/>
    <lineage>
        <taxon>Viruses</taxon>
        <taxon>Riboviria</taxon>
        <taxon>Orthornavirae</taxon>
        <taxon>Lenarviricota</taxon>
        <taxon>Leviviricetes</taxon>
        <taxon>Norzivirales</taxon>
        <taxon>Fiersviridae</taxon>
    </lineage>
</organism>
<accession>A0A514D1F8</accession>
<name>A0A514D1F8_9VIRU</name>
<protein>
    <submittedName>
        <fullName evidence="1">Uncharacterized protein</fullName>
    </submittedName>
</protein>
<gene>
    <name evidence="1" type="ORF">H4Bulk46499_000003</name>
</gene>
<proteinExistence type="predicted"/>
<sequence>SPSLWTSVMVFSDKAVNCRLALKLCLQIEQLVWRYSFVEPHERTRLRLTPVDPSVNGGGTWNSAIRLGGFRSLLTGIDGGVPYSKWADNFYQEVYYSPDVSLCQGEITVDELHGRPPYRSGGPYLNVKVQTSLPKAGKVEDSVYYDVSGTHRYEGGFCPPALSWWGSGWAATPLAFLTRNSNALLPDVAPYFDAAWLKAKPKLEFASLYVFLKEAEDIPRSLFTTSRFFHDSWLKLGGEGGPKVMTPKRIADQFINQQFGWAPFLSDVKSFGDIYFKAQQIFDKIRRENGRGVRQHVEVYKDEDVSDIVPYTVLSGPDSFAIPCFPVAFPGSFFLRSPAYRVYETNSLSIHASGKFSYYRPEFDDSLGEYNSFWNEFLRYITVSGLRPTPSNIYKAIPWTWLADWVSSLGARIQRLSDEALDSVVAQYFYITALRKVTRTMEVELPFAEGFKRFKFEVSYQSKQRVSADNPYGFRLSWSDLSPRQLTILAALGISKKT</sequence>
<evidence type="ECO:0000313" key="1">
    <source>
        <dbReference type="EMBL" id="QDH87458.1"/>
    </source>
</evidence>
<reference evidence="1" key="1">
    <citation type="submission" date="2019-05" db="EMBL/GenBank/DDBJ databases">
        <title>Metatranscriptomic reconstruction reveals RNA viruses with the potential to shape carbon cycling in soil.</title>
        <authorList>
            <person name="Starr E.P."/>
            <person name="Nuccio E."/>
            <person name="Pett-Ridge J."/>
            <person name="Banfield J.F."/>
            <person name="Firestone M.K."/>
        </authorList>
    </citation>
    <scope>NUCLEOTIDE SEQUENCE</scope>
    <source>
        <strain evidence="1">H4_Bulk_46_scaffold_499</strain>
    </source>
</reference>